<dbReference type="InterPro" id="IPR058625">
    <property type="entry name" value="MdtA-like_BSH"/>
</dbReference>
<sequence>MSVFKNIIVNTLTLASVSLLFACSESSTNLEPVKELIRPVKVAEVVSTNGNNIKTFPATVEPTQIAHLTFRVNGEIEKLLVVAGEHVIKGQLLATLDDRDFSLQLKQAQAKYELSKSQFSRSKKLFKEQLISSSAFDEAKAQLDIAEAQLNVAQTNLKYTSVVAPFDGIVAQLNIEQYEFVQAKQPIMELQGRKQVDIAIQVSENVMAKLPKSAESNEYQPTFILDVNPDRKFKVKLKEHDITPNPATKSYKVVFAMDSPEDINVLAGMTGDLIVEMDQVLEVKNAYFSVPVESIFLPNEFAGQNKTFIYKLNAANKTVLTEVEVIKINNDSATIKPTVVDELNIGDLVVATGSHLISNGQQVKPWSRERGL</sequence>
<evidence type="ECO:0000313" key="6">
    <source>
        <dbReference type="Proteomes" id="UP001257914"/>
    </source>
</evidence>
<evidence type="ECO:0000313" key="5">
    <source>
        <dbReference type="EMBL" id="MDU0111891.1"/>
    </source>
</evidence>
<keyword evidence="6" id="KW-1185">Reference proteome</keyword>
<dbReference type="NCBIfam" id="TIGR01730">
    <property type="entry name" value="RND_mfp"/>
    <property type="match status" value="1"/>
</dbReference>
<evidence type="ECO:0000259" key="3">
    <source>
        <dbReference type="Pfam" id="PF25876"/>
    </source>
</evidence>
<feature type="domain" description="Multidrug resistance protein MdtA-like barrel-sandwich hybrid" evidence="4">
    <location>
        <begin position="65"/>
        <end position="186"/>
    </location>
</feature>
<accession>A0ABU3QWT3</accession>
<keyword evidence="2" id="KW-0732">Signal</keyword>
<gene>
    <name evidence="5" type="ORF">RT723_02490</name>
</gene>
<evidence type="ECO:0000256" key="1">
    <source>
        <dbReference type="ARBA" id="ARBA00009477"/>
    </source>
</evidence>
<feature type="chain" id="PRO_5046393856" evidence="2">
    <location>
        <begin position="23"/>
        <end position="372"/>
    </location>
</feature>
<dbReference type="InterPro" id="IPR058624">
    <property type="entry name" value="MdtA-like_HH"/>
</dbReference>
<dbReference type="RefSeq" id="WP_216055900.1">
    <property type="nucleotide sequence ID" value="NZ_JAWCUA010000001.1"/>
</dbReference>
<feature type="signal peptide" evidence="2">
    <location>
        <begin position="1"/>
        <end position="22"/>
    </location>
</feature>
<dbReference type="PANTHER" id="PTHR30469:SF20">
    <property type="entry name" value="EFFLUX RND TRANSPORTER PERIPLASMIC ADAPTOR SUBUNIT"/>
    <property type="match status" value="1"/>
</dbReference>
<name>A0ABU3QWT3_9GAMM</name>
<comment type="caution">
    <text evidence="5">The sequence shown here is derived from an EMBL/GenBank/DDBJ whole genome shotgun (WGS) entry which is preliminary data.</text>
</comment>
<dbReference type="PANTHER" id="PTHR30469">
    <property type="entry name" value="MULTIDRUG RESISTANCE PROTEIN MDTA"/>
    <property type="match status" value="1"/>
</dbReference>
<comment type="similarity">
    <text evidence="1">Belongs to the membrane fusion protein (MFP) (TC 8.A.1) family.</text>
</comment>
<proteinExistence type="inferred from homology"/>
<dbReference type="Pfam" id="PF25876">
    <property type="entry name" value="HH_MFP_RND"/>
    <property type="match status" value="1"/>
</dbReference>
<dbReference type="InterPro" id="IPR006143">
    <property type="entry name" value="RND_pump_MFP"/>
</dbReference>
<protein>
    <submittedName>
        <fullName evidence="5">Efflux RND transporter periplasmic adaptor subunit</fullName>
    </submittedName>
</protein>
<feature type="domain" description="Multidrug resistance protein MdtA-like alpha-helical hairpin" evidence="3">
    <location>
        <begin position="104"/>
        <end position="159"/>
    </location>
</feature>
<evidence type="ECO:0000256" key="2">
    <source>
        <dbReference type="SAM" id="SignalP"/>
    </source>
</evidence>
<evidence type="ECO:0000259" key="4">
    <source>
        <dbReference type="Pfam" id="PF25917"/>
    </source>
</evidence>
<dbReference type="PROSITE" id="PS51257">
    <property type="entry name" value="PROKAR_LIPOPROTEIN"/>
    <property type="match status" value="1"/>
</dbReference>
<organism evidence="5 6">
    <name type="scientific">Psychrosphaera aquimarina</name>
    <dbReference type="NCBI Taxonomy" id="2044854"/>
    <lineage>
        <taxon>Bacteria</taxon>
        <taxon>Pseudomonadati</taxon>
        <taxon>Pseudomonadota</taxon>
        <taxon>Gammaproteobacteria</taxon>
        <taxon>Alteromonadales</taxon>
        <taxon>Pseudoalteromonadaceae</taxon>
        <taxon>Psychrosphaera</taxon>
    </lineage>
</organism>
<dbReference type="Pfam" id="PF25917">
    <property type="entry name" value="BSH_RND"/>
    <property type="match status" value="1"/>
</dbReference>
<dbReference type="EMBL" id="JAWCUA010000001">
    <property type="protein sequence ID" value="MDU0111891.1"/>
    <property type="molecule type" value="Genomic_DNA"/>
</dbReference>
<dbReference type="Proteomes" id="UP001257914">
    <property type="component" value="Unassembled WGS sequence"/>
</dbReference>
<reference evidence="5 6" key="1">
    <citation type="submission" date="2023-10" db="EMBL/GenBank/DDBJ databases">
        <title>Psychrosphaera aquimaarina strain SW33 isolated from seawater.</title>
        <authorList>
            <person name="Bayburt H."/>
            <person name="Kim J.M."/>
            <person name="Choi B.J."/>
            <person name="Jeon C.O."/>
        </authorList>
    </citation>
    <scope>NUCLEOTIDE SEQUENCE [LARGE SCALE GENOMIC DNA]</scope>
    <source>
        <strain evidence="5 6">KCTC 52743</strain>
    </source>
</reference>